<gene>
    <name evidence="1" type="ORF">CEP48_04285</name>
</gene>
<dbReference type="AlphaFoldDB" id="A0A8D4ITF7"/>
<keyword evidence="2" id="KW-1185">Reference proteome</keyword>
<proteinExistence type="predicted"/>
<dbReference type="RefSeq" id="WP_261920786.1">
    <property type="nucleotide sequence ID" value="NZ_CP022010.1"/>
</dbReference>
<accession>A0A8D4ITF7</accession>
<sequence length="57" mass="6567">MSILEVKQLKVLNVGLEILEDALKKQDVEVIQVKWKPEANGNIRLLEIIDKLKELDI</sequence>
<dbReference type="Gene3D" id="3.40.50.720">
    <property type="entry name" value="NAD(P)-binding Rossmann-like Domain"/>
    <property type="match status" value="1"/>
</dbReference>
<evidence type="ECO:0000313" key="2">
    <source>
        <dbReference type="Proteomes" id="UP000955338"/>
    </source>
</evidence>
<name>A0A8D4ITF7_9PAST</name>
<dbReference type="EMBL" id="CP022011">
    <property type="protein sequence ID" value="QDJ14691.1"/>
    <property type="molecule type" value="Genomic_DNA"/>
</dbReference>
<evidence type="ECO:0000313" key="1">
    <source>
        <dbReference type="EMBL" id="QDJ14691.1"/>
    </source>
</evidence>
<protein>
    <submittedName>
        <fullName evidence="1">FdrA domain protein</fullName>
    </submittedName>
</protein>
<dbReference type="Proteomes" id="UP000955338">
    <property type="component" value="Chromosome"/>
</dbReference>
<organism evidence="1 2">
    <name type="scientific">Mergibacter septicus</name>
    <dbReference type="NCBI Taxonomy" id="221402"/>
    <lineage>
        <taxon>Bacteria</taxon>
        <taxon>Pseudomonadati</taxon>
        <taxon>Pseudomonadota</taxon>
        <taxon>Gammaproteobacteria</taxon>
        <taxon>Pasteurellales</taxon>
        <taxon>Pasteurellaceae</taxon>
        <taxon>Mergibacter</taxon>
    </lineage>
</organism>
<reference evidence="1" key="1">
    <citation type="submission" date="2017-06" db="EMBL/GenBank/DDBJ databases">
        <title>Genome sequencing of pathogenic and non-pathogenic strains within Bisgaard taxon 40.</title>
        <authorList>
            <person name="Ladner J.T."/>
            <person name="Lovett S.P."/>
            <person name="Koroleva G."/>
            <person name="Lorch J.M."/>
        </authorList>
    </citation>
    <scope>NUCLEOTIDE SEQUENCE</scope>
    <source>
        <strain evidence="1">27576-1-I1</strain>
    </source>
</reference>